<feature type="compositionally biased region" description="Basic residues" evidence="1">
    <location>
        <begin position="295"/>
        <end position="305"/>
    </location>
</feature>
<dbReference type="GO" id="GO:0020037">
    <property type="term" value="F:heme binding"/>
    <property type="evidence" value="ECO:0007669"/>
    <property type="project" value="InterPro"/>
</dbReference>
<accession>A0A9J2PAL8</accession>
<reference evidence="3" key="1">
    <citation type="submission" date="2023-03" db="UniProtKB">
        <authorList>
            <consortium name="WormBaseParasite"/>
        </authorList>
    </citation>
    <scope>IDENTIFICATION</scope>
</reference>
<dbReference type="WBParaSite" id="ALUE_0000693201-mRNA-1">
    <property type="protein sequence ID" value="ALUE_0000693201-mRNA-1"/>
    <property type="gene ID" value="ALUE_0000693201"/>
</dbReference>
<sequence length="352" mass="39676">MEGGVRKGIKITVNGREAGMYAEKEAANVDQRNRSARLVGCHGHIRAMGCRASTFHQRCKDHRQPVIDSWSLIYSVDSSQLTSCISDAWLSAAEQTPTWLWSLVQLDESMQSDYASNTQFMSIISSVRDFLHVLVKVHKAEPEAVYSRAQRLGARHATYTRNLDDSAYWQPFSRQLAKAIAIKYRLCLTHHRTIRSIIFARKREWSEEAVENAWKQFMDSVTEAMRQGYASNLSRKPLRLSLTNSIISMASVRSNRSRSHAVIDQNSPTSKNSCTSTLAPQAANQQCLSPSGRTQRSRSIIRSRAARSAQELSALRRLSSPNTMTTFALDKDSMLLTEPRIISTRRSLTPLP</sequence>
<dbReference type="GO" id="GO:0019825">
    <property type="term" value="F:oxygen binding"/>
    <property type="evidence" value="ECO:0007669"/>
    <property type="project" value="InterPro"/>
</dbReference>
<dbReference type="AlphaFoldDB" id="A0A9J2PAL8"/>
<proteinExistence type="predicted"/>
<evidence type="ECO:0000313" key="3">
    <source>
        <dbReference type="WBParaSite" id="ALUE_0000693201-mRNA-1"/>
    </source>
</evidence>
<evidence type="ECO:0000256" key="1">
    <source>
        <dbReference type="SAM" id="MobiDB-lite"/>
    </source>
</evidence>
<feature type="compositionally biased region" description="Polar residues" evidence="1">
    <location>
        <begin position="264"/>
        <end position="294"/>
    </location>
</feature>
<dbReference type="InterPro" id="IPR012292">
    <property type="entry name" value="Globin/Proto"/>
</dbReference>
<keyword evidence="2" id="KW-1185">Reference proteome</keyword>
<evidence type="ECO:0000313" key="2">
    <source>
        <dbReference type="Proteomes" id="UP000036681"/>
    </source>
</evidence>
<protein>
    <submittedName>
        <fullName evidence="3">Globin family profile domain-containing protein</fullName>
    </submittedName>
</protein>
<dbReference type="Gene3D" id="1.10.490.10">
    <property type="entry name" value="Globins"/>
    <property type="match status" value="1"/>
</dbReference>
<feature type="region of interest" description="Disordered" evidence="1">
    <location>
        <begin position="257"/>
        <end position="305"/>
    </location>
</feature>
<dbReference type="Proteomes" id="UP000036681">
    <property type="component" value="Unplaced"/>
</dbReference>
<name>A0A9J2PAL8_ASCLU</name>
<organism evidence="2 3">
    <name type="scientific">Ascaris lumbricoides</name>
    <name type="common">Giant roundworm</name>
    <dbReference type="NCBI Taxonomy" id="6252"/>
    <lineage>
        <taxon>Eukaryota</taxon>
        <taxon>Metazoa</taxon>
        <taxon>Ecdysozoa</taxon>
        <taxon>Nematoda</taxon>
        <taxon>Chromadorea</taxon>
        <taxon>Rhabditida</taxon>
        <taxon>Spirurina</taxon>
        <taxon>Ascaridomorpha</taxon>
        <taxon>Ascaridoidea</taxon>
        <taxon>Ascarididae</taxon>
        <taxon>Ascaris</taxon>
    </lineage>
</organism>